<comment type="caution">
    <text evidence="3">The sequence shown here is derived from an EMBL/GenBank/DDBJ whole genome shotgun (WGS) entry which is preliminary data.</text>
</comment>
<sequence length="392" mass="43856">MSDVLKVGDNSPRVAEVRKSLARLGLLPNYNESGNPDHAIYNADTLFDDELEAALRGFQQARGIIASGEINEMTLRVLREASYELGARVLNYQPHNEMSGDDVVQLQQQLQELGFYSDRIDGHFGEHTYRALLKYQMNYGLNMDGICGPNTIRSLNRLGRRITGGSPQKLRERERMRAAGPRLTGKRVVIDPSLGGPDKGMTVRGLYGEITEEELMWDLASRVEGRMIAAGMETIVSRPRHDNPSLRQRADIANAFNADLMICLQADRYQNDKASGCATFYFGSEQGNYSMTGELLSGFIQREIAHRTKLVNCGNHARTWDLLRMTQMPCVEVVTGYLTNPGDVRILTNPAKRDAIAESIVVAVKRLYLMDNDDKPTGTFKFSELLAQEMLS</sequence>
<dbReference type="EC" id="3.5.1.28" evidence="3"/>
<organism evidence="3 4">
    <name type="scientific">Corynebacterium matruchotii</name>
    <dbReference type="NCBI Taxonomy" id="43768"/>
    <lineage>
        <taxon>Bacteria</taxon>
        <taxon>Bacillati</taxon>
        <taxon>Actinomycetota</taxon>
        <taxon>Actinomycetes</taxon>
        <taxon>Mycobacteriales</taxon>
        <taxon>Corynebacteriaceae</taxon>
        <taxon>Corynebacterium</taxon>
    </lineage>
</organism>
<dbReference type="InterPro" id="IPR036365">
    <property type="entry name" value="PGBD-like_sf"/>
</dbReference>
<dbReference type="GeneID" id="84574710"/>
<dbReference type="InterPro" id="IPR036366">
    <property type="entry name" value="PGBDSf"/>
</dbReference>
<dbReference type="Pfam" id="PF01520">
    <property type="entry name" value="Amidase_3"/>
    <property type="match status" value="1"/>
</dbReference>
<feature type="domain" description="MurNAc-LAA" evidence="2">
    <location>
        <begin position="250"/>
        <end position="365"/>
    </location>
</feature>
<protein>
    <submittedName>
        <fullName evidence="3">N-Acetymuramyl-L-Alanine Amidase</fullName>
        <ecNumber evidence="3">3.5.1.28</ecNumber>
    </submittedName>
</protein>
<dbReference type="CDD" id="cd02696">
    <property type="entry name" value="MurNAc-LAA"/>
    <property type="match status" value="1"/>
</dbReference>
<evidence type="ECO:0000256" key="1">
    <source>
        <dbReference type="ARBA" id="ARBA00022801"/>
    </source>
</evidence>
<dbReference type="EMBL" id="UARK01000001">
    <property type="protein sequence ID" value="SPW24473.1"/>
    <property type="molecule type" value="Genomic_DNA"/>
</dbReference>
<dbReference type="Pfam" id="PF01471">
    <property type="entry name" value="PG_binding_1"/>
    <property type="match status" value="2"/>
</dbReference>
<dbReference type="InterPro" id="IPR002508">
    <property type="entry name" value="MurNAc-LAA_cat"/>
</dbReference>
<dbReference type="InterPro" id="IPR002477">
    <property type="entry name" value="Peptidoglycan-bd-like"/>
</dbReference>
<dbReference type="PANTHER" id="PTHR30404:SF0">
    <property type="entry name" value="N-ACETYLMURAMOYL-L-ALANINE AMIDASE AMIC"/>
    <property type="match status" value="1"/>
</dbReference>
<dbReference type="PANTHER" id="PTHR30404">
    <property type="entry name" value="N-ACETYLMURAMOYL-L-ALANINE AMIDASE"/>
    <property type="match status" value="1"/>
</dbReference>
<dbReference type="GO" id="GO:0009253">
    <property type="term" value="P:peptidoglycan catabolic process"/>
    <property type="evidence" value="ECO:0007669"/>
    <property type="project" value="InterPro"/>
</dbReference>
<dbReference type="Proteomes" id="UP000249886">
    <property type="component" value="Unassembled WGS sequence"/>
</dbReference>
<proteinExistence type="predicted"/>
<name>A0A3S4YYC8_9CORY</name>
<dbReference type="RefSeq" id="WP_005526844.1">
    <property type="nucleotide sequence ID" value="NZ_CAJPQJ010000022.1"/>
</dbReference>
<reference evidence="3 4" key="1">
    <citation type="submission" date="2018-06" db="EMBL/GenBank/DDBJ databases">
        <authorList>
            <consortium name="Pathogen Informatics"/>
            <person name="Doyle S."/>
        </authorList>
    </citation>
    <scope>NUCLEOTIDE SEQUENCE [LARGE SCALE GENOMIC DNA]</scope>
    <source>
        <strain evidence="3 4">NCTC10254</strain>
    </source>
</reference>
<dbReference type="SMART" id="SM00646">
    <property type="entry name" value="Ami_3"/>
    <property type="match status" value="1"/>
</dbReference>
<accession>A0A3S4YYC8</accession>
<evidence type="ECO:0000313" key="4">
    <source>
        <dbReference type="Proteomes" id="UP000249886"/>
    </source>
</evidence>
<evidence type="ECO:0000313" key="3">
    <source>
        <dbReference type="EMBL" id="SPW24473.1"/>
    </source>
</evidence>
<keyword evidence="1 3" id="KW-0378">Hydrolase</keyword>
<dbReference type="InterPro" id="IPR050695">
    <property type="entry name" value="N-acetylmuramoyl_amidase_3"/>
</dbReference>
<gene>
    <name evidence="3" type="primary">cwlM</name>
    <name evidence="3" type="ORF">NCTC10254_00854</name>
</gene>
<dbReference type="GO" id="GO:0008745">
    <property type="term" value="F:N-acetylmuramoyl-L-alanine amidase activity"/>
    <property type="evidence" value="ECO:0007669"/>
    <property type="project" value="UniProtKB-EC"/>
</dbReference>
<dbReference type="SUPFAM" id="SSF47090">
    <property type="entry name" value="PGBD-like"/>
    <property type="match status" value="2"/>
</dbReference>
<dbReference type="GO" id="GO:0030288">
    <property type="term" value="C:outer membrane-bounded periplasmic space"/>
    <property type="evidence" value="ECO:0007669"/>
    <property type="project" value="TreeGrafter"/>
</dbReference>
<dbReference type="AlphaFoldDB" id="A0A3S4YYC8"/>
<dbReference type="Gene3D" id="1.10.101.10">
    <property type="entry name" value="PGBD-like superfamily/PGBD"/>
    <property type="match status" value="2"/>
</dbReference>
<evidence type="ECO:0000259" key="2">
    <source>
        <dbReference type="SMART" id="SM00646"/>
    </source>
</evidence>
<dbReference type="SUPFAM" id="SSF53187">
    <property type="entry name" value="Zn-dependent exopeptidases"/>
    <property type="match status" value="1"/>
</dbReference>
<dbReference type="Gene3D" id="3.40.630.40">
    <property type="entry name" value="Zn-dependent exopeptidases"/>
    <property type="match status" value="1"/>
</dbReference>